<feature type="domain" description="ABC transporter" evidence="2">
    <location>
        <begin position="17"/>
        <end position="153"/>
    </location>
</feature>
<dbReference type="InterPro" id="IPR050611">
    <property type="entry name" value="ABCF"/>
</dbReference>
<evidence type="ECO:0000313" key="3">
    <source>
        <dbReference type="EMBL" id="SUT93094.1"/>
    </source>
</evidence>
<dbReference type="AlphaFoldDB" id="A0A380TWV9"/>
<reference evidence="3 4" key="1">
    <citation type="submission" date="2018-06" db="EMBL/GenBank/DDBJ databases">
        <authorList>
            <consortium name="Pathogen Informatics"/>
            <person name="Doyle S."/>
        </authorList>
    </citation>
    <scope>NUCLEOTIDE SEQUENCE [LARGE SCALE GENOMIC DNA]</scope>
    <source>
        <strain evidence="3 4">NCTC4191</strain>
    </source>
</reference>
<dbReference type="Proteomes" id="UP000254253">
    <property type="component" value="Unassembled WGS sequence"/>
</dbReference>
<proteinExistence type="predicted"/>
<dbReference type="Pfam" id="PF00005">
    <property type="entry name" value="ABC_tran"/>
    <property type="match status" value="1"/>
</dbReference>
<dbReference type="GO" id="GO:0016887">
    <property type="term" value="F:ATP hydrolysis activity"/>
    <property type="evidence" value="ECO:0007669"/>
    <property type="project" value="InterPro"/>
</dbReference>
<keyword evidence="3" id="KW-0067">ATP-binding</keyword>
<dbReference type="EMBL" id="UFRN01000002">
    <property type="protein sequence ID" value="SUT93094.1"/>
    <property type="molecule type" value="Genomic_DNA"/>
</dbReference>
<gene>
    <name evidence="3" type="ORF">NCTC4191_01057</name>
</gene>
<dbReference type="Gene3D" id="3.40.50.300">
    <property type="entry name" value="P-loop containing nucleotide triphosphate hydrolases"/>
    <property type="match status" value="1"/>
</dbReference>
<dbReference type="SUPFAM" id="SSF52540">
    <property type="entry name" value="P-loop containing nucleoside triphosphate hydrolases"/>
    <property type="match status" value="1"/>
</dbReference>
<dbReference type="PANTHER" id="PTHR19211:SF14">
    <property type="entry name" value="ATP-BINDING CASSETTE SUB-FAMILY F MEMBER 1"/>
    <property type="match status" value="1"/>
</dbReference>
<keyword evidence="1" id="KW-0677">Repeat</keyword>
<sequence length="157" mass="16947">MIFFTDLILKRGQSVLLENTSVTIHTGQKVGLVGKNGCGKSSLFALVKGELQPEGGDVSLPKNWAISWVNQETPALEISALDYVIQGDREYTGLMIQLEKANQENNGNQIAMIHTQLDTIDAWTIQARAATLLNGLGFTNEQLSLPVKSFSGGGVCV</sequence>
<dbReference type="PANTHER" id="PTHR19211">
    <property type="entry name" value="ATP-BINDING TRANSPORT PROTEIN-RELATED"/>
    <property type="match status" value="1"/>
</dbReference>
<accession>A0A380TWV9</accession>
<evidence type="ECO:0000313" key="4">
    <source>
        <dbReference type="Proteomes" id="UP000254253"/>
    </source>
</evidence>
<dbReference type="InterPro" id="IPR027417">
    <property type="entry name" value="P-loop_NTPase"/>
</dbReference>
<keyword evidence="3" id="KW-0547">Nucleotide-binding</keyword>
<evidence type="ECO:0000256" key="1">
    <source>
        <dbReference type="ARBA" id="ARBA00022737"/>
    </source>
</evidence>
<evidence type="ECO:0000259" key="2">
    <source>
        <dbReference type="Pfam" id="PF00005"/>
    </source>
</evidence>
<dbReference type="GO" id="GO:0005524">
    <property type="term" value="F:ATP binding"/>
    <property type="evidence" value="ECO:0007669"/>
    <property type="project" value="UniProtKB-KW"/>
</dbReference>
<organism evidence="3 4">
    <name type="scientific">Actinobacillus lignieresii</name>
    <dbReference type="NCBI Taxonomy" id="720"/>
    <lineage>
        <taxon>Bacteria</taxon>
        <taxon>Pseudomonadati</taxon>
        <taxon>Pseudomonadota</taxon>
        <taxon>Gammaproteobacteria</taxon>
        <taxon>Pasteurellales</taxon>
        <taxon>Pasteurellaceae</taxon>
        <taxon>Actinobacillus</taxon>
    </lineage>
</organism>
<protein>
    <submittedName>
        <fullName evidence="3">ABC transporter ATP-binding protein</fullName>
    </submittedName>
</protein>
<dbReference type="InterPro" id="IPR003439">
    <property type="entry name" value="ABC_transporter-like_ATP-bd"/>
</dbReference>
<name>A0A380TWV9_ACTLI</name>
<keyword evidence="4" id="KW-1185">Reference proteome</keyword>